<evidence type="ECO:0000256" key="1">
    <source>
        <dbReference type="SAM" id="MobiDB-lite"/>
    </source>
</evidence>
<accession>A0A820M8Z7</accession>
<evidence type="ECO:0000313" key="3">
    <source>
        <dbReference type="Proteomes" id="UP000663868"/>
    </source>
</evidence>
<gene>
    <name evidence="2" type="ORF">KXQ929_LOCUS49301</name>
</gene>
<name>A0A820M8Z7_9BILA</name>
<dbReference type="AlphaFoldDB" id="A0A820M8Z7"/>
<feature type="compositionally biased region" description="Polar residues" evidence="1">
    <location>
        <begin position="84"/>
        <end position="116"/>
    </location>
</feature>
<protein>
    <submittedName>
        <fullName evidence="2">Uncharacterized protein</fullName>
    </submittedName>
</protein>
<dbReference type="Proteomes" id="UP000663868">
    <property type="component" value="Unassembled WGS sequence"/>
</dbReference>
<reference evidence="2" key="1">
    <citation type="submission" date="2021-02" db="EMBL/GenBank/DDBJ databases">
        <authorList>
            <person name="Nowell W R."/>
        </authorList>
    </citation>
    <scope>NUCLEOTIDE SEQUENCE</scope>
</reference>
<comment type="caution">
    <text evidence="2">The sequence shown here is derived from an EMBL/GenBank/DDBJ whole genome shotgun (WGS) entry which is preliminary data.</text>
</comment>
<dbReference type="EMBL" id="CAJOBB010020720">
    <property type="protein sequence ID" value="CAF4369912.1"/>
    <property type="molecule type" value="Genomic_DNA"/>
</dbReference>
<sequence length="116" mass="13342">KLQEQVRIFFANSNDNIDQLLNKEIPNRFIAYSRQCYIDVATCLQKRAYDTTSDTVLDMQKQLEKRMFPSNNAQQGSILADGQLHTSPSTLDRSLNRNRQIKNADSNESVTGNKRF</sequence>
<feature type="region of interest" description="Disordered" evidence="1">
    <location>
        <begin position="68"/>
        <end position="116"/>
    </location>
</feature>
<feature type="non-terminal residue" evidence="2">
    <location>
        <position position="116"/>
    </location>
</feature>
<organism evidence="2 3">
    <name type="scientific">Adineta steineri</name>
    <dbReference type="NCBI Taxonomy" id="433720"/>
    <lineage>
        <taxon>Eukaryota</taxon>
        <taxon>Metazoa</taxon>
        <taxon>Spiralia</taxon>
        <taxon>Gnathifera</taxon>
        <taxon>Rotifera</taxon>
        <taxon>Eurotatoria</taxon>
        <taxon>Bdelloidea</taxon>
        <taxon>Adinetida</taxon>
        <taxon>Adinetidae</taxon>
        <taxon>Adineta</taxon>
    </lineage>
</organism>
<proteinExistence type="predicted"/>
<evidence type="ECO:0000313" key="2">
    <source>
        <dbReference type="EMBL" id="CAF4369912.1"/>
    </source>
</evidence>